<sequence>MENLIPYKIHYLHDGKPEHFYTNATAFSESDAIRMATRHAGEGPEYWIPIGLSRDSILKIADKLGITKVRWNKAG</sequence>
<keyword evidence="2" id="KW-1185">Reference proteome</keyword>
<dbReference type="GeneID" id="300940016"/>
<name>A0ABW8DWI7_9PSED</name>
<proteinExistence type="predicted"/>
<accession>A0ABW8DWI7</accession>
<protein>
    <submittedName>
        <fullName evidence="1">DUF6555 family protein</fullName>
    </submittedName>
</protein>
<dbReference type="EMBL" id="JBIUWZ010000001">
    <property type="protein sequence ID" value="MFJ2676764.1"/>
    <property type="molecule type" value="Genomic_DNA"/>
</dbReference>
<evidence type="ECO:0000313" key="2">
    <source>
        <dbReference type="Proteomes" id="UP001617213"/>
    </source>
</evidence>
<reference evidence="1 2" key="1">
    <citation type="submission" date="2024-10" db="EMBL/GenBank/DDBJ databases">
        <title>The Natural Products Discovery Center: Release of the First 8490 Sequenced Strains for Exploring Actinobacteria Biosynthetic Diversity.</title>
        <authorList>
            <person name="Kalkreuter E."/>
            <person name="Kautsar S.A."/>
            <person name="Yang D."/>
            <person name="Bader C.D."/>
            <person name="Teijaro C.N."/>
            <person name="Fluegel L."/>
            <person name="Davis C.M."/>
            <person name="Simpson J.R."/>
            <person name="Lauterbach L."/>
            <person name="Steele A.D."/>
            <person name="Gui C."/>
            <person name="Meng S."/>
            <person name="Li G."/>
            <person name="Viehrig K."/>
            <person name="Ye F."/>
            <person name="Su P."/>
            <person name="Kiefer A.F."/>
            <person name="Nichols A."/>
            <person name="Cepeda A.J."/>
            <person name="Yan W."/>
            <person name="Fan B."/>
            <person name="Jiang Y."/>
            <person name="Adhikari A."/>
            <person name="Zheng C.-J."/>
            <person name="Schuster L."/>
            <person name="Cowan T.M."/>
            <person name="Smanski M.J."/>
            <person name="Chevrette M.G."/>
            <person name="De Carvalho L.P.S."/>
            <person name="Shen B."/>
        </authorList>
    </citation>
    <scope>NUCLEOTIDE SEQUENCE [LARGE SCALE GENOMIC DNA]</scope>
    <source>
        <strain evidence="1 2">NPDC087581</strain>
    </source>
</reference>
<dbReference type="RefSeq" id="WP_032891251.1">
    <property type="nucleotide sequence ID" value="NZ_CAXAPQ010000002.1"/>
</dbReference>
<organism evidence="1 2">
    <name type="scientific">Pseudomonas sivasensis</name>
    <dbReference type="NCBI Taxonomy" id="1880678"/>
    <lineage>
        <taxon>Bacteria</taxon>
        <taxon>Pseudomonadati</taxon>
        <taxon>Pseudomonadota</taxon>
        <taxon>Gammaproteobacteria</taxon>
        <taxon>Pseudomonadales</taxon>
        <taxon>Pseudomonadaceae</taxon>
        <taxon>Pseudomonas</taxon>
    </lineage>
</organism>
<comment type="caution">
    <text evidence="1">The sequence shown here is derived from an EMBL/GenBank/DDBJ whole genome shotgun (WGS) entry which is preliminary data.</text>
</comment>
<gene>
    <name evidence="1" type="ORF">ACIOWJ_01480</name>
</gene>
<evidence type="ECO:0000313" key="1">
    <source>
        <dbReference type="EMBL" id="MFJ2676764.1"/>
    </source>
</evidence>
<dbReference type="Proteomes" id="UP001617213">
    <property type="component" value="Unassembled WGS sequence"/>
</dbReference>